<feature type="signal peptide" evidence="3">
    <location>
        <begin position="1"/>
        <end position="21"/>
    </location>
</feature>
<feature type="region of interest" description="Disordered" evidence="2">
    <location>
        <begin position="25"/>
        <end position="48"/>
    </location>
</feature>
<evidence type="ECO:0000313" key="5">
    <source>
        <dbReference type="Proteomes" id="UP000664218"/>
    </source>
</evidence>
<evidence type="ECO:0000256" key="1">
    <source>
        <dbReference type="ARBA" id="ARBA00022729"/>
    </source>
</evidence>
<dbReference type="Pfam" id="PF03480">
    <property type="entry name" value="DctP"/>
    <property type="match status" value="1"/>
</dbReference>
<proteinExistence type="predicted"/>
<sequence length="354" mass="39152">MKNIKKLLSGLLIVGMSTMVAAGCAASEEETPAPDGNEAPAEEPAETDEDYKLVLRLSHVFSPDEQLTKSMDLVAERILEKTDGAIEIQTFPQAQLAVYKDGLEQVVRGSEFISVEDPSYLGDYVPDFKALVGPMLYSEFDQYTQMIETDLVQDMIAKAEEAGIKILALDYIFGFRNIITNKLIVNPEDLKGMKLRTPGSQLFIDSINAMGATATPLPWAETLSAVQQGVVDGLEGSEFTNIGTKVYEVATNVALTKHFLGTAGVYLSTDVWADIPEEYQTIIEEEFRYGAEEMIQIISESYDATKAELEELGVEFNEVNLEAFTELTKPVYENMEGVTPGIYDLLMDELDKME</sequence>
<feature type="chain" id="PRO_5039322150" evidence="3">
    <location>
        <begin position="22"/>
        <end position="354"/>
    </location>
</feature>
<dbReference type="CDD" id="cd13669">
    <property type="entry name" value="PBP2_TRAP_TM0322_like"/>
    <property type="match status" value="1"/>
</dbReference>
<organism evidence="4 5">
    <name type="scientific">Proteiniclasticum aestuarii</name>
    <dbReference type="NCBI Taxonomy" id="2817862"/>
    <lineage>
        <taxon>Bacteria</taxon>
        <taxon>Bacillati</taxon>
        <taxon>Bacillota</taxon>
        <taxon>Clostridia</taxon>
        <taxon>Eubacteriales</taxon>
        <taxon>Clostridiaceae</taxon>
        <taxon>Proteiniclasticum</taxon>
    </lineage>
</organism>
<dbReference type="EMBL" id="JAFNJU010000012">
    <property type="protein sequence ID" value="MBO1266128.1"/>
    <property type="molecule type" value="Genomic_DNA"/>
</dbReference>
<dbReference type="InterPro" id="IPR038404">
    <property type="entry name" value="TRAP_DctP_sf"/>
</dbReference>
<comment type="caution">
    <text evidence="4">The sequence shown here is derived from an EMBL/GenBank/DDBJ whole genome shotgun (WGS) entry which is preliminary data.</text>
</comment>
<dbReference type="AlphaFoldDB" id="A0A939KKE2"/>
<dbReference type="GO" id="GO:0055085">
    <property type="term" value="P:transmembrane transport"/>
    <property type="evidence" value="ECO:0007669"/>
    <property type="project" value="InterPro"/>
</dbReference>
<evidence type="ECO:0000256" key="3">
    <source>
        <dbReference type="SAM" id="SignalP"/>
    </source>
</evidence>
<gene>
    <name evidence="4" type="ORF">J3A84_13910</name>
</gene>
<keyword evidence="5" id="KW-1185">Reference proteome</keyword>
<dbReference type="PANTHER" id="PTHR33376">
    <property type="match status" value="1"/>
</dbReference>
<keyword evidence="1 3" id="KW-0732">Signal</keyword>
<dbReference type="Proteomes" id="UP000664218">
    <property type="component" value="Unassembled WGS sequence"/>
</dbReference>
<dbReference type="PANTHER" id="PTHR33376:SF3">
    <property type="entry name" value="C4-DICARBOXYLATE-BINDING PROTEIN"/>
    <property type="match status" value="1"/>
</dbReference>
<dbReference type="PROSITE" id="PS51257">
    <property type="entry name" value="PROKAR_LIPOPROTEIN"/>
    <property type="match status" value="1"/>
</dbReference>
<evidence type="ECO:0000256" key="2">
    <source>
        <dbReference type="SAM" id="MobiDB-lite"/>
    </source>
</evidence>
<protein>
    <submittedName>
        <fullName evidence="4">C4-dicarboxylate TRAP transporter substrate-binding protein</fullName>
    </submittedName>
</protein>
<dbReference type="NCBIfam" id="NF037995">
    <property type="entry name" value="TRAP_S1"/>
    <property type="match status" value="1"/>
</dbReference>
<evidence type="ECO:0000313" key="4">
    <source>
        <dbReference type="EMBL" id="MBO1266128.1"/>
    </source>
</evidence>
<dbReference type="Gene3D" id="3.40.190.170">
    <property type="entry name" value="Bacterial extracellular solute-binding protein, family 7"/>
    <property type="match status" value="1"/>
</dbReference>
<reference evidence="4" key="1">
    <citation type="submission" date="2021-03" db="EMBL/GenBank/DDBJ databases">
        <title>Proteiniclasticum marinus sp. nov., isolated from tidal flat sediment.</title>
        <authorList>
            <person name="Namirimu T."/>
            <person name="Yang J.-A."/>
            <person name="Yang S.-H."/>
            <person name="Kim Y.-J."/>
            <person name="Kwon K.K."/>
        </authorList>
    </citation>
    <scope>NUCLEOTIDE SEQUENCE</scope>
    <source>
        <strain evidence="4">SCR006</strain>
    </source>
</reference>
<dbReference type="InterPro" id="IPR018389">
    <property type="entry name" value="DctP_fam"/>
</dbReference>
<accession>A0A939KKE2</accession>
<name>A0A939KKE2_9CLOT</name>
<dbReference type="RefSeq" id="WP_207600653.1">
    <property type="nucleotide sequence ID" value="NZ_JAFNJU010000012.1"/>
</dbReference>